<reference evidence="1" key="1">
    <citation type="journal article" date="2020" name="Nature">
        <title>Giant virus diversity and host interactions through global metagenomics.</title>
        <authorList>
            <person name="Schulz F."/>
            <person name="Roux S."/>
            <person name="Paez-Espino D."/>
            <person name="Jungbluth S."/>
            <person name="Walsh D.A."/>
            <person name="Denef V.J."/>
            <person name="McMahon K.D."/>
            <person name="Konstantinidis K.T."/>
            <person name="Eloe-Fadrosh E.A."/>
            <person name="Kyrpides N.C."/>
            <person name="Woyke T."/>
        </authorList>
    </citation>
    <scope>NUCLEOTIDE SEQUENCE</scope>
    <source>
        <strain evidence="1">GVMAG-S-1101164-72</strain>
    </source>
</reference>
<evidence type="ECO:0000313" key="1">
    <source>
        <dbReference type="EMBL" id="QHS81731.1"/>
    </source>
</evidence>
<accession>A0A6C0AQY4</accession>
<organism evidence="1">
    <name type="scientific">viral metagenome</name>
    <dbReference type="NCBI Taxonomy" id="1070528"/>
    <lineage>
        <taxon>unclassified sequences</taxon>
        <taxon>metagenomes</taxon>
        <taxon>organismal metagenomes</taxon>
    </lineage>
</organism>
<dbReference type="EMBL" id="MN740759">
    <property type="protein sequence ID" value="QHS81731.1"/>
    <property type="molecule type" value="Genomic_DNA"/>
</dbReference>
<dbReference type="Pfam" id="PF13455">
    <property type="entry name" value="MUG113"/>
    <property type="match status" value="1"/>
</dbReference>
<evidence type="ECO:0008006" key="2">
    <source>
        <dbReference type="Google" id="ProtNLM"/>
    </source>
</evidence>
<name>A0A6C0AQY4_9ZZZZ</name>
<proteinExistence type="predicted"/>
<sequence length="115" mass="13625">MGVYVYKSKHIDAIKVGHYSNNNAWSRIAHRGFYSCKRPDDIKDKVSVEDLDLLCWYPNLSPKDEKSLHKDLKEFRLCGEWFRSEAIDKLIEIITEENKVYECSKEEALKTKRRL</sequence>
<protein>
    <recommendedName>
        <fullName evidence="2">GIY-YIG domain-containing protein</fullName>
    </recommendedName>
</protein>
<dbReference type="AlphaFoldDB" id="A0A6C0AQY4"/>